<feature type="transmembrane region" description="Helical" evidence="1">
    <location>
        <begin position="163"/>
        <end position="184"/>
    </location>
</feature>
<feature type="transmembrane region" description="Helical" evidence="1">
    <location>
        <begin position="190"/>
        <end position="209"/>
    </location>
</feature>
<dbReference type="STRING" id="112413.SAMN05421854_101227"/>
<evidence type="ECO:0000313" key="5">
    <source>
        <dbReference type="Proteomes" id="UP000470404"/>
    </source>
</evidence>
<evidence type="ECO:0000313" key="2">
    <source>
        <dbReference type="EMBL" id="NEC59049.1"/>
    </source>
</evidence>
<dbReference type="EMBL" id="JAAGNC010000135">
    <property type="protein sequence ID" value="NEC59049.1"/>
    <property type="molecule type" value="Genomic_DNA"/>
</dbReference>
<reference evidence="2 5" key="2">
    <citation type="submission" date="2020-01" db="EMBL/GenBank/DDBJ databases">
        <title>Insect and environment-associated Actinomycetes.</title>
        <authorList>
            <person name="Currrie C."/>
            <person name="Chevrette M."/>
            <person name="Carlson C."/>
            <person name="Stubbendieck R."/>
            <person name="Wendt-Pienkowski E."/>
        </authorList>
    </citation>
    <scope>NUCLEOTIDE SEQUENCE [LARGE SCALE GENOMIC DNA]</scope>
    <source>
        <strain evidence="2 5">SID8386</strain>
    </source>
</reference>
<dbReference type="OrthoDB" id="3476748at2"/>
<keyword evidence="1" id="KW-0472">Membrane</keyword>
<evidence type="ECO:0000313" key="4">
    <source>
        <dbReference type="Proteomes" id="UP000199137"/>
    </source>
</evidence>
<reference evidence="3 4" key="1">
    <citation type="submission" date="2016-10" db="EMBL/GenBank/DDBJ databases">
        <authorList>
            <person name="de Groot N.N."/>
        </authorList>
    </citation>
    <scope>NUCLEOTIDE SEQUENCE [LARGE SCALE GENOMIC DNA]</scope>
    <source>
        <strain evidence="3 4">DSM 44637</strain>
    </source>
</reference>
<evidence type="ECO:0000256" key="1">
    <source>
        <dbReference type="SAM" id="Phobius"/>
    </source>
</evidence>
<proteinExistence type="predicted"/>
<feature type="transmembrane region" description="Helical" evidence="1">
    <location>
        <begin position="130"/>
        <end position="156"/>
    </location>
</feature>
<accession>A0A1I5DHD1</accession>
<keyword evidence="1" id="KW-0812">Transmembrane</keyword>
<feature type="transmembrane region" description="Helical" evidence="1">
    <location>
        <begin position="89"/>
        <end position="110"/>
    </location>
</feature>
<evidence type="ECO:0000313" key="3">
    <source>
        <dbReference type="EMBL" id="SFN98608.1"/>
    </source>
</evidence>
<feature type="transmembrane region" description="Helical" evidence="1">
    <location>
        <begin position="55"/>
        <end position="77"/>
    </location>
</feature>
<gene>
    <name evidence="2" type="ORF">G3I59_26500</name>
    <name evidence="3" type="ORF">SAMN05421854_101227</name>
</gene>
<protein>
    <submittedName>
        <fullName evidence="2">DUF4386 domain-containing protein</fullName>
    </submittedName>
</protein>
<dbReference type="AlphaFoldDB" id="A0A1I5DHD1"/>
<organism evidence="3 4">
    <name type="scientific">Amycolatopsis rubida</name>
    <dbReference type="NCBI Taxonomy" id="112413"/>
    <lineage>
        <taxon>Bacteria</taxon>
        <taxon>Bacillati</taxon>
        <taxon>Actinomycetota</taxon>
        <taxon>Actinomycetes</taxon>
        <taxon>Pseudonocardiales</taxon>
        <taxon>Pseudonocardiaceae</taxon>
        <taxon>Amycolatopsis</taxon>
    </lineage>
</organism>
<keyword evidence="5" id="KW-1185">Reference proteome</keyword>
<dbReference type="RefSeq" id="WP_067590164.1">
    <property type="nucleotide sequence ID" value="NZ_FOWC01000001.1"/>
</dbReference>
<dbReference type="EMBL" id="FOWC01000001">
    <property type="protein sequence ID" value="SFN98608.1"/>
    <property type="molecule type" value="Genomic_DNA"/>
</dbReference>
<dbReference type="Proteomes" id="UP000470404">
    <property type="component" value="Unassembled WGS sequence"/>
</dbReference>
<keyword evidence="1" id="KW-1133">Transmembrane helix</keyword>
<dbReference type="Proteomes" id="UP000199137">
    <property type="component" value="Unassembled WGS sequence"/>
</dbReference>
<name>A0A1I5DHD1_9PSEU</name>
<sequence>MTTRTRQQGGPPLLAPALAFGVLTVASAVLGAAGTRPDSSAAEVAAYLGGNHGVVQLLAFAVFGASVPLAVWAATAYRRQRRIGVAAPGAVIGLTGGVLSAAALAMSGLITWTAAQSSETPAVARALTSLAFAAGGPGFVVPLALLIAGIAVPALFLNLLPRWMSVAGLVVAAAAVLASLSLLTPALYPLIPVGRFGGLAWLVAASVLLPRDRAARTD</sequence>